<dbReference type="SMART" id="SM00355">
    <property type="entry name" value="ZnF_C2H2"/>
    <property type="match status" value="10"/>
</dbReference>
<feature type="domain" description="C2H2-type" evidence="12">
    <location>
        <begin position="443"/>
        <end position="470"/>
    </location>
</feature>
<dbReference type="InterPro" id="IPR050331">
    <property type="entry name" value="Zinc_finger"/>
</dbReference>
<name>A0A1S3SY72_SALSA</name>
<feature type="domain" description="C2H2-type" evidence="12">
    <location>
        <begin position="982"/>
        <end position="1009"/>
    </location>
</feature>
<feature type="region of interest" description="Disordered" evidence="11">
    <location>
        <begin position="1099"/>
        <end position="1175"/>
    </location>
</feature>
<keyword evidence="2" id="KW-0479">Metal-binding</keyword>
<dbReference type="FunFam" id="3.30.160.60:FF:000112">
    <property type="entry name" value="Mds1 and evi1 complex locus protein"/>
    <property type="match status" value="1"/>
</dbReference>
<dbReference type="KEGG" id="sasa:106612562"/>
<dbReference type="Pfam" id="PF00096">
    <property type="entry name" value="zf-C2H2"/>
    <property type="match status" value="7"/>
</dbReference>
<feature type="domain" description="C2H2-type" evidence="12">
    <location>
        <begin position="284"/>
        <end position="311"/>
    </location>
</feature>
<dbReference type="PANTHER" id="PTHR16515:SF57">
    <property type="entry name" value="ZINC FINGER PROTEIN 154-LIKE"/>
    <property type="match status" value="1"/>
</dbReference>
<reference evidence="15" key="1">
    <citation type="submission" date="2025-08" db="UniProtKB">
        <authorList>
            <consortium name="RefSeq"/>
        </authorList>
    </citation>
    <scope>IDENTIFICATION</scope>
</reference>
<feature type="domain" description="C2H2-type" evidence="12">
    <location>
        <begin position="378"/>
        <end position="405"/>
    </location>
</feature>
<feature type="compositionally biased region" description="Basic and acidic residues" evidence="11">
    <location>
        <begin position="1123"/>
        <end position="1137"/>
    </location>
</feature>
<evidence type="ECO:0000259" key="12">
    <source>
        <dbReference type="PROSITE" id="PS50157"/>
    </source>
</evidence>
<evidence type="ECO:0000259" key="13">
    <source>
        <dbReference type="PROSITE" id="PS50280"/>
    </source>
</evidence>
<comment type="subcellular location">
    <subcellularLocation>
        <location evidence="1">Nucleus</location>
    </subcellularLocation>
</comment>
<feature type="region of interest" description="Disordered" evidence="11">
    <location>
        <begin position="29"/>
        <end position="80"/>
    </location>
</feature>
<dbReference type="PROSITE" id="PS50157">
    <property type="entry name" value="ZINC_FINGER_C2H2_2"/>
    <property type="match status" value="9"/>
</dbReference>
<dbReference type="PROSITE" id="PS00028">
    <property type="entry name" value="ZINC_FINGER_C2H2_1"/>
    <property type="match status" value="7"/>
</dbReference>
<dbReference type="GeneID" id="106612562"/>
<keyword evidence="14" id="KW-1185">Reference proteome</keyword>
<dbReference type="GO" id="GO:0003677">
    <property type="term" value="F:DNA binding"/>
    <property type="evidence" value="ECO:0007669"/>
    <property type="project" value="UniProtKB-KW"/>
</dbReference>
<dbReference type="FunFam" id="3.30.160.60:FF:000159">
    <property type="entry name" value="Mds1 and evi1 complex locus protein"/>
    <property type="match status" value="1"/>
</dbReference>
<evidence type="ECO:0000256" key="4">
    <source>
        <dbReference type="ARBA" id="ARBA00022771"/>
    </source>
</evidence>
<dbReference type="FunFam" id="3.30.160.60:FF:000150">
    <property type="entry name" value="Mds1 and evi1 complex locus protein"/>
    <property type="match status" value="1"/>
</dbReference>
<feature type="region of interest" description="Disordered" evidence="11">
    <location>
        <begin position="1061"/>
        <end position="1086"/>
    </location>
</feature>
<dbReference type="Pfam" id="PF21549">
    <property type="entry name" value="PRDM2_PR"/>
    <property type="match status" value="1"/>
</dbReference>
<dbReference type="Gene3D" id="3.30.160.60">
    <property type="entry name" value="Classic Zinc Finger"/>
    <property type="match status" value="6"/>
</dbReference>
<feature type="compositionally biased region" description="Polar residues" evidence="11">
    <location>
        <begin position="814"/>
        <end position="830"/>
    </location>
</feature>
<dbReference type="SUPFAM" id="SSF82199">
    <property type="entry name" value="SET domain"/>
    <property type="match status" value="1"/>
</dbReference>
<feature type="compositionally biased region" description="Acidic residues" evidence="11">
    <location>
        <begin position="1138"/>
        <end position="1156"/>
    </location>
</feature>
<keyword evidence="4 10" id="KW-0863">Zinc-finger</keyword>
<dbReference type="Gene3D" id="2.170.270.10">
    <property type="entry name" value="SET domain"/>
    <property type="match status" value="1"/>
</dbReference>
<dbReference type="GO" id="GO:0005634">
    <property type="term" value="C:nucleus"/>
    <property type="evidence" value="ECO:0007669"/>
    <property type="project" value="UniProtKB-SubCell"/>
</dbReference>
<feature type="compositionally biased region" description="Basic and acidic residues" evidence="11">
    <location>
        <begin position="652"/>
        <end position="664"/>
    </location>
</feature>
<proteinExistence type="predicted"/>
<organism evidence="14 15">
    <name type="scientific">Salmo salar</name>
    <name type="common">Atlantic salmon</name>
    <dbReference type="NCBI Taxonomy" id="8030"/>
    <lineage>
        <taxon>Eukaryota</taxon>
        <taxon>Metazoa</taxon>
        <taxon>Chordata</taxon>
        <taxon>Craniata</taxon>
        <taxon>Vertebrata</taxon>
        <taxon>Euteleostomi</taxon>
        <taxon>Actinopterygii</taxon>
        <taxon>Neopterygii</taxon>
        <taxon>Teleostei</taxon>
        <taxon>Protacanthopterygii</taxon>
        <taxon>Salmoniformes</taxon>
        <taxon>Salmonidae</taxon>
        <taxon>Salmoninae</taxon>
        <taxon>Salmo</taxon>
    </lineage>
</organism>
<feature type="domain" description="C2H2-type" evidence="12">
    <location>
        <begin position="215"/>
        <end position="242"/>
    </location>
</feature>
<sequence>MRSKGRARKLATSNGEDFALYPSDVLDDVCVSDGDPAAPTSAPPAEDSPSPGFSADDDASPLEPSPFHSALYMPQDEMPVPPDFQLRQSGIPGVGGGLGIWARRTVDVGERLGPYVGEQRACLRDPTQGWEILDGSGHVKFCVDASEPDIGSWLKHIQFSPTAHQHNLTPCQIDDQIFYRVTREIKPGEELLLYMKAEDYSCDGMAPDMHEERQYRCEDCDQLFESVSELLDHQKVPCGTPTSAFLGNPGGDSSDLEGPEGLEPHDLHLSHSLSHDGHDHDGPQECKECDQVFPDLQSLEAHSLSHSEEREYKCDQCPKAFNWKSNLIRHQMSHDSGKHYECENCTKVQSCTCSKQVFTDPSNLQRHIRSQHVGARAHACPDCGKTFATSSGLKQHKHIHSSVKPFICKSLRPFICEVCHKSYTQFSNLCRHKRMHADCRTQIKCKDCGQMFSTTSSLNKHRRFCEGKNHFTAGGLFAHAQGMSLPGVPGAMDKAAMGGMGHSSASLADYFGNRHHSGLTFPSAPGFPFSFPGLFSSGLYHRPPLIPATSPVRRPPGPGTEHSKGPLLSPSPRAQEARELLKTLRKEASPGNEQPQGTEQQQAQGSSSKQRHGGGKMSSQSESSDLDDVSTPSGSDLDTTSGSELESDMESEGQRERAPRENGKGPKRKAGGGPQSPTILTSNHTKEFQGGPALFPPSLDEHTAVSGAVNDSIKAIASIAERYFGSTGLAGLQDKKVGALPYPSMFPLPFFPTFSPPVYPFPERELRPPGLKGEPQSPPDEPSKKGQSRTSESPFDLTTKRKQEEKVPAPFAPISNSKPEASSRSTNQDQPLDLSMGGTRHRSSSRTSRREESKKIHVFGEDKAGVDLPKADTSLQHARPTPFFMDPIYSRVEKRKMNDPFEALKDKYMRPAPGFLFHPQFRMPDQRSWMSAIENMAEKLETFGSLNPESGDLMRSVPSMFDFRAPPTALPETLLRKGKERYTCRYCGKLFPRSANLTRHLRTHTGEQPYRCKYCDRSFSISSNLQRHIRNIHNKEKPFKCHLCDRCFGQQTNLDRHLKKHENGNLSGTAASSPRSELDSSSAILDDKEDSYFNEIRNFIGNTGQNQPSPDHSEEGLNGGPFEEEKPLMASHGSRDLDEGEGEGEELGAEEEEGEQSDSAAGKPRDEAPPSNLDDDIIHNEIEFDGPSDLDLNCKTSPRRDSVVSLLSSYEEEEDQSSYSALDHIRHFSDMHKMEDSEFSDGDGTAFGSPSLPEAVKQPLYRKSKSQAYAMMLSLADKDALHPANHTPATMWHSLARAAAESSAIQSLSHV</sequence>
<feature type="compositionally biased region" description="Polar residues" evidence="11">
    <location>
        <begin position="630"/>
        <end position="644"/>
    </location>
</feature>
<evidence type="ECO:0000256" key="10">
    <source>
        <dbReference type="PROSITE-ProRule" id="PRU00042"/>
    </source>
</evidence>
<evidence type="ECO:0000256" key="9">
    <source>
        <dbReference type="ARBA" id="ARBA00023242"/>
    </source>
</evidence>
<dbReference type="InterPro" id="IPR036236">
    <property type="entry name" value="Znf_C2H2_sf"/>
</dbReference>
<evidence type="ECO:0000256" key="6">
    <source>
        <dbReference type="ARBA" id="ARBA00023015"/>
    </source>
</evidence>
<dbReference type="InterPro" id="IPR001214">
    <property type="entry name" value="SET_dom"/>
</dbReference>
<feature type="domain" description="SET" evidence="13">
    <location>
        <begin position="82"/>
        <end position="196"/>
    </location>
</feature>
<dbReference type="SMART" id="SM00317">
    <property type="entry name" value="SET"/>
    <property type="match status" value="1"/>
</dbReference>
<dbReference type="PANTHER" id="PTHR16515">
    <property type="entry name" value="PR DOMAIN ZINC FINGER PROTEIN"/>
    <property type="match status" value="1"/>
</dbReference>
<accession>A0A1S3SY72</accession>
<feature type="region of interest" description="Disordered" evidence="11">
    <location>
        <begin position="546"/>
        <end position="699"/>
    </location>
</feature>
<dbReference type="OrthoDB" id="9368434at2759"/>
<dbReference type="GO" id="GO:0008270">
    <property type="term" value="F:zinc ion binding"/>
    <property type="evidence" value="ECO:0007669"/>
    <property type="project" value="UniProtKB-KW"/>
</dbReference>
<dbReference type="FunFam" id="3.30.160.60:FF:000929">
    <property type="entry name" value="Uncharacterized protein, isoform B"/>
    <property type="match status" value="1"/>
</dbReference>
<feature type="compositionally biased region" description="Basic and acidic residues" evidence="11">
    <location>
        <begin position="848"/>
        <end position="861"/>
    </location>
</feature>
<keyword evidence="3" id="KW-0677">Repeat</keyword>
<gene>
    <name evidence="15" type="primary">LOC106612562</name>
</gene>
<evidence type="ECO:0000256" key="5">
    <source>
        <dbReference type="ARBA" id="ARBA00022833"/>
    </source>
</evidence>
<evidence type="ECO:0000256" key="8">
    <source>
        <dbReference type="ARBA" id="ARBA00023163"/>
    </source>
</evidence>
<dbReference type="Pfam" id="PF13912">
    <property type="entry name" value="zf-C2H2_6"/>
    <property type="match status" value="1"/>
</dbReference>
<dbReference type="PROSITE" id="PS50280">
    <property type="entry name" value="SET"/>
    <property type="match status" value="1"/>
</dbReference>
<feature type="compositionally biased region" description="Basic and acidic residues" evidence="11">
    <location>
        <begin position="798"/>
        <end position="807"/>
    </location>
</feature>
<evidence type="ECO:0000256" key="7">
    <source>
        <dbReference type="ARBA" id="ARBA00023125"/>
    </source>
</evidence>
<feature type="region of interest" description="Disordered" evidence="11">
    <location>
        <begin position="753"/>
        <end position="861"/>
    </location>
</feature>
<feature type="compositionally biased region" description="Basic and acidic residues" evidence="11">
    <location>
        <begin position="262"/>
        <end position="284"/>
    </location>
</feature>
<feature type="compositionally biased region" description="Low complexity" evidence="11">
    <location>
        <begin position="590"/>
        <end position="608"/>
    </location>
</feature>
<dbReference type="FunFam" id="3.30.160.60:FF:000192">
    <property type="entry name" value="Mds1 and evi1 complex locus protein"/>
    <property type="match status" value="1"/>
</dbReference>
<dbReference type="InterPro" id="IPR046341">
    <property type="entry name" value="SET_dom_sf"/>
</dbReference>
<dbReference type="Proteomes" id="UP001652741">
    <property type="component" value="Chromosome ssa09"/>
</dbReference>
<keyword evidence="6" id="KW-0805">Transcription regulation</keyword>
<evidence type="ECO:0000313" key="15">
    <source>
        <dbReference type="RefSeq" id="XP_014069290.1"/>
    </source>
</evidence>
<evidence type="ECO:0000256" key="1">
    <source>
        <dbReference type="ARBA" id="ARBA00004123"/>
    </source>
</evidence>
<dbReference type="FunFam" id="3.30.160.60:FF:000126">
    <property type="entry name" value="Mds1 and evi1 complex locus protein"/>
    <property type="match status" value="1"/>
</dbReference>
<keyword evidence="9" id="KW-0539">Nucleus</keyword>
<evidence type="ECO:0000256" key="3">
    <source>
        <dbReference type="ARBA" id="ARBA00022737"/>
    </source>
</evidence>
<evidence type="ECO:0000313" key="14">
    <source>
        <dbReference type="Proteomes" id="UP001652741"/>
    </source>
</evidence>
<dbReference type="RefSeq" id="XP_014069290.1">
    <property type="nucleotide sequence ID" value="XM_014213815.2"/>
</dbReference>
<keyword evidence="5" id="KW-0862">Zinc</keyword>
<keyword evidence="8" id="KW-0804">Transcription</keyword>
<keyword evidence="7" id="KW-0238">DNA-binding</keyword>
<dbReference type="GO" id="GO:0045892">
    <property type="term" value="P:negative regulation of DNA-templated transcription"/>
    <property type="evidence" value="ECO:0007669"/>
    <property type="project" value="UniProtKB-ARBA"/>
</dbReference>
<feature type="domain" description="C2H2-type" evidence="12">
    <location>
        <begin position="1010"/>
        <end position="1038"/>
    </location>
</feature>
<dbReference type="SUPFAM" id="SSF57667">
    <property type="entry name" value="beta-beta-alpha zinc fingers"/>
    <property type="match status" value="5"/>
</dbReference>
<feature type="domain" description="C2H2-type" evidence="12">
    <location>
        <begin position="414"/>
        <end position="441"/>
    </location>
</feature>
<feature type="region of interest" description="Disordered" evidence="11">
    <location>
        <begin position="242"/>
        <end position="284"/>
    </location>
</feature>
<protein>
    <submittedName>
        <fullName evidence="15">Histone-lysine N-methyltransferase MECOM isoform X1</fullName>
    </submittedName>
</protein>
<dbReference type="InterPro" id="IPR013087">
    <property type="entry name" value="Znf_C2H2_type"/>
</dbReference>
<evidence type="ECO:0000256" key="2">
    <source>
        <dbReference type="ARBA" id="ARBA00022723"/>
    </source>
</evidence>
<feature type="compositionally biased region" description="Polar residues" evidence="11">
    <location>
        <begin position="1100"/>
        <end position="1110"/>
    </location>
</feature>
<feature type="compositionally biased region" description="Polar residues" evidence="11">
    <location>
        <begin position="1064"/>
        <end position="1083"/>
    </location>
</feature>
<feature type="domain" description="C2H2-type" evidence="12">
    <location>
        <begin position="312"/>
        <end position="339"/>
    </location>
</feature>
<feature type="domain" description="C2H2-type" evidence="12">
    <location>
        <begin position="1039"/>
        <end position="1066"/>
    </location>
</feature>
<feature type="compositionally biased region" description="Basic and acidic residues" evidence="11">
    <location>
        <begin position="575"/>
        <end position="588"/>
    </location>
</feature>
<evidence type="ECO:0000256" key="11">
    <source>
        <dbReference type="SAM" id="MobiDB-lite"/>
    </source>
</evidence>